<evidence type="ECO:0000259" key="2">
    <source>
        <dbReference type="Pfam" id="PF04892"/>
    </source>
</evidence>
<dbReference type="Proteomes" id="UP000178367">
    <property type="component" value="Unassembled WGS sequence"/>
</dbReference>
<dbReference type="AlphaFoldDB" id="A0A1F5SMC6"/>
<evidence type="ECO:0000313" key="4">
    <source>
        <dbReference type="Proteomes" id="UP000178367"/>
    </source>
</evidence>
<organism evidence="3 4">
    <name type="scientific">Candidatus Falkowbacteria bacterium RIFOXYA2_FULL_47_19</name>
    <dbReference type="NCBI Taxonomy" id="1797994"/>
    <lineage>
        <taxon>Bacteria</taxon>
        <taxon>Candidatus Falkowiibacteriota</taxon>
    </lineage>
</organism>
<dbReference type="STRING" id="1797994.A2227_02100"/>
<feature type="transmembrane region" description="Helical" evidence="1">
    <location>
        <begin position="7"/>
        <end position="26"/>
    </location>
</feature>
<accession>A0A1F5SMC6</accession>
<protein>
    <recommendedName>
        <fullName evidence="2">VanZ-like domain-containing protein</fullName>
    </recommendedName>
</protein>
<dbReference type="Pfam" id="PF04892">
    <property type="entry name" value="VanZ"/>
    <property type="match status" value="1"/>
</dbReference>
<feature type="transmembrane region" description="Helical" evidence="1">
    <location>
        <begin position="63"/>
        <end position="81"/>
    </location>
</feature>
<keyword evidence="1" id="KW-0812">Transmembrane</keyword>
<reference evidence="3 4" key="1">
    <citation type="journal article" date="2016" name="Nat. Commun.">
        <title>Thousands of microbial genomes shed light on interconnected biogeochemical processes in an aquifer system.</title>
        <authorList>
            <person name="Anantharaman K."/>
            <person name="Brown C.T."/>
            <person name="Hug L.A."/>
            <person name="Sharon I."/>
            <person name="Castelle C.J."/>
            <person name="Probst A.J."/>
            <person name="Thomas B.C."/>
            <person name="Singh A."/>
            <person name="Wilkins M.J."/>
            <person name="Karaoz U."/>
            <person name="Brodie E.L."/>
            <person name="Williams K.H."/>
            <person name="Hubbard S.S."/>
            <person name="Banfield J.F."/>
        </authorList>
    </citation>
    <scope>NUCLEOTIDE SEQUENCE [LARGE SCALE GENOMIC DNA]</scope>
</reference>
<dbReference type="NCBIfam" id="NF037970">
    <property type="entry name" value="vanZ_1"/>
    <property type="match status" value="1"/>
</dbReference>
<feature type="transmembrane region" description="Helical" evidence="1">
    <location>
        <begin position="38"/>
        <end position="56"/>
    </location>
</feature>
<feature type="transmembrane region" description="Helical" evidence="1">
    <location>
        <begin position="101"/>
        <end position="119"/>
    </location>
</feature>
<dbReference type="InterPro" id="IPR006976">
    <property type="entry name" value="VanZ-like"/>
</dbReference>
<proteinExistence type="predicted"/>
<keyword evidence="1" id="KW-0472">Membrane</keyword>
<dbReference type="PANTHER" id="PTHR28008">
    <property type="entry name" value="DOMAIN PROTEIN, PUTATIVE (AFU_ORTHOLOGUE AFUA_3G10980)-RELATED"/>
    <property type="match status" value="1"/>
</dbReference>
<feature type="domain" description="VanZ-like" evidence="2">
    <location>
        <begin position="33"/>
        <end position="113"/>
    </location>
</feature>
<keyword evidence="1" id="KW-1133">Transmembrane helix</keyword>
<evidence type="ECO:0000256" key="1">
    <source>
        <dbReference type="SAM" id="Phobius"/>
    </source>
</evidence>
<comment type="caution">
    <text evidence="3">The sequence shown here is derived from an EMBL/GenBank/DDBJ whole genome shotgun (WGS) entry which is preliminary data.</text>
</comment>
<evidence type="ECO:0000313" key="3">
    <source>
        <dbReference type="EMBL" id="OGF27391.1"/>
    </source>
</evidence>
<sequence>MKLFIRAYILFCWVGTIFILIAWPMPEYEGTVTTYYDKAAHALLFGVLSFLIFSFLSEFKRINALFAILSSFVLSALYSAFCEYVQSFVPGRDVSRYDLFAGLSGAALACIFAYGKSIVKKS</sequence>
<dbReference type="PANTHER" id="PTHR28008:SF1">
    <property type="entry name" value="DOMAIN PROTEIN, PUTATIVE (AFU_ORTHOLOGUE AFUA_3G10980)-RELATED"/>
    <property type="match status" value="1"/>
</dbReference>
<gene>
    <name evidence="3" type="ORF">A2227_02100</name>
</gene>
<dbReference type="EMBL" id="MFGB01000008">
    <property type="protein sequence ID" value="OGF27391.1"/>
    <property type="molecule type" value="Genomic_DNA"/>
</dbReference>
<name>A0A1F5SMC6_9BACT</name>